<evidence type="ECO:0000313" key="2">
    <source>
        <dbReference type="Proteomes" id="UP000541444"/>
    </source>
</evidence>
<reference evidence="1 2" key="1">
    <citation type="journal article" date="2020" name="IScience">
        <title>Genome Sequencing of the Endangered Kingdonia uniflora (Circaeasteraceae, Ranunculales) Reveals Potential Mechanisms of Evolutionary Specialization.</title>
        <authorList>
            <person name="Sun Y."/>
            <person name="Deng T."/>
            <person name="Zhang A."/>
            <person name="Moore M.J."/>
            <person name="Landis J.B."/>
            <person name="Lin N."/>
            <person name="Zhang H."/>
            <person name="Zhang X."/>
            <person name="Huang J."/>
            <person name="Zhang X."/>
            <person name="Sun H."/>
            <person name="Wang H."/>
        </authorList>
    </citation>
    <scope>NUCLEOTIDE SEQUENCE [LARGE SCALE GENOMIC DNA]</scope>
    <source>
        <strain evidence="1">TB1705</strain>
        <tissue evidence="1">Leaf</tissue>
    </source>
</reference>
<name>A0A7J7NEL9_9MAGN</name>
<proteinExistence type="predicted"/>
<keyword evidence="2" id="KW-1185">Reference proteome</keyword>
<dbReference type="AlphaFoldDB" id="A0A7J7NEL9"/>
<comment type="caution">
    <text evidence="1">The sequence shown here is derived from an EMBL/GenBank/DDBJ whole genome shotgun (WGS) entry which is preliminary data.</text>
</comment>
<organism evidence="1 2">
    <name type="scientific">Kingdonia uniflora</name>
    <dbReference type="NCBI Taxonomy" id="39325"/>
    <lineage>
        <taxon>Eukaryota</taxon>
        <taxon>Viridiplantae</taxon>
        <taxon>Streptophyta</taxon>
        <taxon>Embryophyta</taxon>
        <taxon>Tracheophyta</taxon>
        <taxon>Spermatophyta</taxon>
        <taxon>Magnoliopsida</taxon>
        <taxon>Ranunculales</taxon>
        <taxon>Circaeasteraceae</taxon>
        <taxon>Kingdonia</taxon>
    </lineage>
</organism>
<dbReference type="EMBL" id="JACGCM010000816">
    <property type="protein sequence ID" value="KAF6165699.1"/>
    <property type="molecule type" value="Genomic_DNA"/>
</dbReference>
<sequence>MAASGSAYANVMEIPACTVGTSSSLVRRPRMKKMVLPSEQTAPVQIPPLSIAWKSAAEVLKLAAANRAKLFWQHDAEKAALQEQFEQEKVLQREQFEKEAAATKQEVEDEAKKAVDIAVASQNKLIQAFYVWGLSREDVDLALAEKFGEIVFPGDDASPVAE</sequence>
<gene>
    <name evidence="1" type="ORF">GIB67_012596</name>
</gene>
<accession>A0A7J7NEL9</accession>
<evidence type="ECO:0000313" key="1">
    <source>
        <dbReference type="EMBL" id="KAF6165699.1"/>
    </source>
</evidence>
<dbReference type="Proteomes" id="UP000541444">
    <property type="component" value="Unassembled WGS sequence"/>
</dbReference>
<protein>
    <submittedName>
        <fullName evidence="1">Uncharacterized protein</fullName>
    </submittedName>
</protein>